<keyword evidence="13" id="KW-0282">Flagellum</keyword>
<accession>A0ABY4X508</accession>
<reference evidence="13" key="1">
    <citation type="journal article" date="2022" name="Toxins">
        <title>Genomic Analysis of Sphingopyxis sp. USTB-05 for Biodegrading Cyanobacterial Hepatotoxins.</title>
        <authorList>
            <person name="Liu C."/>
            <person name="Xu Q."/>
            <person name="Zhao Z."/>
            <person name="Zhang H."/>
            <person name="Liu X."/>
            <person name="Yin C."/>
            <person name="Liu Y."/>
            <person name="Yan H."/>
        </authorList>
    </citation>
    <scope>NUCLEOTIDE SEQUENCE</scope>
    <source>
        <strain evidence="13">NBD5</strain>
    </source>
</reference>
<keyword evidence="14" id="KW-1185">Reference proteome</keyword>
<comment type="similarity">
    <text evidence="1 11">Belongs to the FliM family.</text>
</comment>
<feature type="domain" description="Flagellar motor switch protein FliN-like C-terminal" evidence="12">
    <location>
        <begin position="256"/>
        <end position="322"/>
    </location>
</feature>
<keyword evidence="8 11" id="KW-0975">Bacterial flagellum</keyword>
<dbReference type="Gene3D" id="2.30.330.10">
    <property type="entry name" value="SpoA-like"/>
    <property type="match status" value="1"/>
</dbReference>
<sequence length="332" mass="36055">MSVEEAERPREPAIDRFDQAGIDAIFGFDTPPPRAAKKGLRALLDADIANRERLPMLEVVCERMVRTFATSMRNLTSDALDVHLERVSTTRFGDFMNRLPLPAMIGVFHAAPWDNFGAITVDSGLIYAVVDSLLGGRRGGAVMRIEGRAFTSIETVLVGKMIQQTLADFAASFSAIEPVQMTLERVETTPRFAAIAGPSNLTAVATFRVEMEERGGSFSIVLPYATIEPVRDKLVQRFAGEKLGHDAVWGAHIARELLATEVTLEAVLGERTMRVQDYMALRVGQTIGLNREPDDPITIASGGVPLGQAQIGKRAASVAVQMLNDIADGFSA</sequence>
<evidence type="ECO:0000256" key="10">
    <source>
        <dbReference type="NCBIfam" id="TIGR01397"/>
    </source>
</evidence>
<evidence type="ECO:0000256" key="9">
    <source>
        <dbReference type="ARBA" id="ARBA00025044"/>
    </source>
</evidence>
<dbReference type="Pfam" id="PF02154">
    <property type="entry name" value="FliM"/>
    <property type="match status" value="1"/>
</dbReference>
<comment type="subcellular location">
    <subcellularLocation>
        <location evidence="11">Cell inner membrane</location>
        <topology evidence="11">Peripheral membrane protein</topology>
    </subcellularLocation>
    <subcellularLocation>
        <location evidence="11">Bacterial flagellum basal body</location>
    </subcellularLocation>
</comment>
<evidence type="ECO:0000256" key="5">
    <source>
        <dbReference type="ARBA" id="ARBA00022519"/>
    </source>
</evidence>
<dbReference type="Proteomes" id="UP001056937">
    <property type="component" value="Chromosome 1"/>
</dbReference>
<dbReference type="PANTHER" id="PTHR30034">
    <property type="entry name" value="FLAGELLAR MOTOR SWITCH PROTEIN FLIM"/>
    <property type="match status" value="1"/>
</dbReference>
<evidence type="ECO:0000256" key="3">
    <source>
        <dbReference type="ARBA" id="ARBA00022475"/>
    </source>
</evidence>
<keyword evidence="7 11" id="KW-0472">Membrane</keyword>
<evidence type="ECO:0000256" key="1">
    <source>
        <dbReference type="ARBA" id="ARBA00011049"/>
    </source>
</evidence>
<evidence type="ECO:0000256" key="11">
    <source>
        <dbReference type="PIRNR" id="PIRNR002888"/>
    </source>
</evidence>
<keyword evidence="6 11" id="KW-0283">Flagellar rotation</keyword>
<evidence type="ECO:0000259" key="12">
    <source>
        <dbReference type="Pfam" id="PF01052"/>
    </source>
</evidence>
<keyword evidence="4 11" id="KW-0145">Chemotaxis</keyword>
<dbReference type="PANTHER" id="PTHR30034:SF3">
    <property type="entry name" value="FLAGELLAR MOTOR SWITCH PROTEIN FLIM"/>
    <property type="match status" value="1"/>
</dbReference>
<dbReference type="SUPFAM" id="SSF101801">
    <property type="entry name" value="Surface presentation of antigens (SPOA)"/>
    <property type="match status" value="1"/>
</dbReference>
<evidence type="ECO:0000256" key="8">
    <source>
        <dbReference type="ARBA" id="ARBA00023143"/>
    </source>
</evidence>
<evidence type="ECO:0000313" key="14">
    <source>
        <dbReference type="Proteomes" id="UP001056937"/>
    </source>
</evidence>
<dbReference type="RefSeq" id="WP_252165793.1">
    <property type="nucleotide sequence ID" value="NZ_CP084930.1"/>
</dbReference>
<dbReference type="CDD" id="cd17908">
    <property type="entry name" value="FliM"/>
    <property type="match status" value="1"/>
</dbReference>
<dbReference type="PRINTS" id="PR00955">
    <property type="entry name" value="FLGMOTORFLIM"/>
</dbReference>
<dbReference type="EMBL" id="CP084930">
    <property type="protein sequence ID" value="USI71984.1"/>
    <property type="molecule type" value="Genomic_DNA"/>
</dbReference>
<evidence type="ECO:0000256" key="6">
    <source>
        <dbReference type="ARBA" id="ARBA00022779"/>
    </source>
</evidence>
<evidence type="ECO:0000256" key="4">
    <source>
        <dbReference type="ARBA" id="ARBA00022500"/>
    </source>
</evidence>
<dbReference type="InterPro" id="IPR001689">
    <property type="entry name" value="Flag_FliM"/>
</dbReference>
<keyword evidence="5 11" id="KW-0997">Cell inner membrane</keyword>
<proteinExistence type="inferred from homology"/>
<dbReference type="InterPro" id="IPR001543">
    <property type="entry name" value="FliN-like_C"/>
</dbReference>
<keyword evidence="3 11" id="KW-1003">Cell membrane</keyword>
<evidence type="ECO:0000256" key="7">
    <source>
        <dbReference type="ARBA" id="ARBA00023136"/>
    </source>
</evidence>
<dbReference type="InterPro" id="IPR028976">
    <property type="entry name" value="CheC-like_sf"/>
</dbReference>
<dbReference type="PIRSF" id="PIRSF002888">
    <property type="entry name" value="FliM"/>
    <property type="match status" value="1"/>
</dbReference>
<keyword evidence="13" id="KW-0966">Cell projection</keyword>
<dbReference type="Pfam" id="PF01052">
    <property type="entry name" value="FliMN_C"/>
    <property type="match status" value="1"/>
</dbReference>
<dbReference type="SUPFAM" id="SSF103039">
    <property type="entry name" value="CheC-like"/>
    <property type="match status" value="1"/>
</dbReference>
<dbReference type="InterPro" id="IPR036429">
    <property type="entry name" value="SpoA-like_sf"/>
</dbReference>
<comment type="function">
    <text evidence="9 11">FliM is one of three proteins (FliG, FliN, FliM) that forms the rotor-mounted switch complex (C ring), located at the base of the basal body. This complex interacts with the CheY and CheZ chemotaxis proteins, in addition to contacting components of the motor that determine the direction of flagellar rotation.</text>
</comment>
<evidence type="ECO:0000313" key="13">
    <source>
        <dbReference type="EMBL" id="USI71984.1"/>
    </source>
</evidence>
<dbReference type="Gene3D" id="3.40.1550.10">
    <property type="entry name" value="CheC-like"/>
    <property type="match status" value="1"/>
</dbReference>
<keyword evidence="13" id="KW-0969">Cilium</keyword>
<name>A0ABY4X508_9SPHN</name>
<evidence type="ECO:0000256" key="2">
    <source>
        <dbReference type="ARBA" id="ARBA00021898"/>
    </source>
</evidence>
<gene>
    <name evidence="13" type="primary">fliM</name>
    <name evidence="13" type="ORF">LHA26_11760</name>
</gene>
<dbReference type="NCBIfam" id="TIGR01397">
    <property type="entry name" value="fliM_switch"/>
    <property type="match status" value="1"/>
</dbReference>
<protein>
    <recommendedName>
        <fullName evidence="2 10">Flagellar motor switch protein FliM</fullName>
    </recommendedName>
</protein>
<organism evidence="13 14">
    <name type="scientific">Sphingomonas morindae</name>
    <dbReference type="NCBI Taxonomy" id="1541170"/>
    <lineage>
        <taxon>Bacteria</taxon>
        <taxon>Pseudomonadati</taxon>
        <taxon>Pseudomonadota</taxon>
        <taxon>Alphaproteobacteria</taxon>
        <taxon>Sphingomonadales</taxon>
        <taxon>Sphingomonadaceae</taxon>
        <taxon>Sphingomonas</taxon>
    </lineage>
</organism>